<accession>A0ABU7X283</accession>
<organism evidence="2 3">
    <name type="scientific">Streptomyces chrestomyceticus</name>
    <dbReference type="NCBI Taxonomy" id="68185"/>
    <lineage>
        <taxon>Bacteria</taxon>
        <taxon>Bacillati</taxon>
        <taxon>Actinomycetota</taxon>
        <taxon>Actinomycetes</taxon>
        <taxon>Kitasatosporales</taxon>
        <taxon>Streptomycetaceae</taxon>
        <taxon>Streptomyces</taxon>
    </lineage>
</organism>
<evidence type="ECO:0000256" key="1">
    <source>
        <dbReference type="SAM" id="MobiDB-lite"/>
    </source>
</evidence>
<sequence>MSTDKTGKSLTDENGKPFFDDPNAALRQIAQNPAAYAHYLADFNRVVLDMQAKLEALQHETRVHCRGTRVEGDRRGQAFLRSFPVEKSLRDVIKNLRNAVSGLEDSAHKRHAHDEKVKEVKKRRREKAQIKQRKNSPQLQAAPQSWQNPQNPGLQQGVREADRGYGGPTSIYDLGRRESA</sequence>
<evidence type="ECO:0000313" key="3">
    <source>
        <dbReference type="Proteomes" id="UP001348265"/>
    </source>
</evidence>
<evidence type="ECO:0000313" key="2">
    <source>
        <dbReference type="EMBL" id="MEF3117577.1"/>
    </source>
</evidence>
<comment type="caution">
    <text evidence="2">The sequence shown here is derived from an EMBL/GenBank/DDBJ whole genome shotgun (WGS) entry which is preliminary data.</text>
</comment>
<dbReference type="EMBL" id="JAVFKM010000020">
    <property type="protein sequence ID" value="MEF3117577.1"/>
    <property type="molecule type" value="Genomic_DNA"/>
</dbReference>
<dbReference type="Proteomes" id="UP001348265">
    <property type="component" value="Unassembled WGS sequence"/>
</dbReference>
<protein>
    <submittedName>
        <fullName evidence="2">Uncharacterized protein</fullName>
    </submittedName>
</protein>
<feature type="compositionally biased region" description="Basic and acidic residues" evidence="1">
    <location>
        <begin position="1"/>
        <end position="19"/>
    </location>
</feature>
<reference evidence="2 3" key="1">
    <citation type="submission" date="2023-08" db="EMBL/GenBank/DDBJ databases">
        <authorList>
            <person name="Sharma P."/>
            <person name="Verma V."/>
            <person name="Mohan M.K."/>
            <person name="Dubey A.K."/>
        </authorList>
    </citation>
    <scope>NUCLEOTIDE SEQUENCE [LARGE SCALE GENOMIC DNA]</scope>
    <source>
        <strain evidence="2 3">ADP4</strain>
    </source>
</reference>
<name>A0ABU7X283_9ACTN</name>
<feature type="region of interest" description="Disordered" evidence="1">
    <location>
        <begin position="1"/>
        <end position="21"/>
    </location>
</feature>
<keyword evidence="3" id="KW-1185">Reference proteome</keyword>
<feature type="compositionally biased region" description="Polar residues" evidence="1">
    <location>
        <begin position="135"/>
        <end position="154"/>
    </location>
</feature>
<feature type="region of interest" description="Disordered" evidence="1">
    <location>
        <begin position="104"/>
        <end position="180"/>
    </location>
</feature>
<proteinExistence type="predicted"/>
<gene>
    <name evidence="2" type="ORF">RB636_30840</name>
</gene>
<dbReference type="RefSeq" id="WP_331788950.1">
    <property type="nucleotide sequence ID" value="NZ_JAVFKM010000020.1"/>
</dbReference>
<feature type="compositionally biased region" description="Basic residues" evidence="1">
    <location>
        <begin position="119"/>
        <end position="134"/>
    </location>
</feature>